<accession>A0A645HK83</accession>
<comment type="caution">
    <text evidence="1">The sequence shown here is derived from an EMBL/GenBank/DDBJ whole genome shotgun (WGS) entry which is preliminary data.</text>
</comment>
<organism evidence="1">
    <name type="scientific">bioreactor metagenome</name>
    <dbReference type="NCBI Taxonomy" id="1076179"/>
    <lineage>
        <taxon>unclassified sequences</taxon>
        <taxon>metagenomes</taxon>
        <taxon>ecological metagenomes</taxon>
    </lineage>
</organism>
<proteinExistence type="predicted"/>
<dbReference type="AlphaFoldDB" id="A0A645HK83"/>
<dbReference type="EMBL" id="VSSQ01089961">
    <property type="protein sequence ID" value="MPN36043.1"/>
    <property type="molecule type" value="Genomic_DNA"/>
</dbReference>
<name>A0A645HK83_9ZZZZ</name>
<reference evidence="1" key="1">
    <citation type="submission" date="2019-08" db="EMBL/GenBank/DDBJ databases">
        <authorList>
            <person name="Kucharzyk K."/>
            <person name="Murdoch R.W."/>
            <person name="Higgins S."/>
            <person name="Loffler F."/>
        </authorList>
    </citation>
    <scope>NUCLEOTIDE SEQUENCE</scope>
</reference>
<protein>
    <submittedName>
        <fullName evidence="1">Uncharacterized protein</fullName>
    </submittedName>
</protein>
<sequence length="126" mass="15013">MDLIGNNFYTMALTQFCHGFQLITRPHFARRILWATEQKNFALWTRQGILQRGHVAVPTVSAFFQFDSAHHALITFNCFVKRVVRRRMNHHRITRRRPLADQLRYHIDDRGAINQRLRIDLGIMTR</sequence>
<evidence type="ECO:0000313" key="1">
    <source>
        <dbReference type="EMBL" id="MPN36043.1"/>
    </source>
</evidence>
<gene>
    <name evidence="1" type="ORF">SDC9_183548</name>
</gene>